<evidence type="ECO:0000313" key="3">
    <source>
        <dbReference type="Proteomes" id="UP000237271"/>
    </source>
</evidence>
<reference evidence="2 3" key="1">
    <citation type="journal article" date="2017" name="Genome Biol. Evol.">
        <title>Phytophthora megakarya and P. palmivora, closely related causal agents of cacao black pod rot, underwent increases in genome sizes and gene numbers by different mechanisms.</title>
        <authorList>
            <person name="Ali S.S."/>
            <person name="Shao J."/>
            <person name="Lary D.J."/>
            <person name="Kronmiller B."/>
            <person name="Shen D."/>
            <person name="Strem M.D."/>
            <person name="Amoako-Attah I."/>
            <person name="Akrofi A.Y."/>
            <person name="Begoude B.A."/>
            <person name="Ten Hoopen G.M."/>
            <person name="Coulibaly K."/>
            <person name="Kebe B.I."/>
            <person name="Melnick R.L."/>
            <person name="Guiltinan M.J."/>
            <person name="Tyler B.M."/>
            <person name="Meinhardt L.W."/>
            <person name="Bailey B.A."/>
        </authorList>
    </citation>
    <scope>NUCLEOTIDE SEQUENCE [LARGE SCALE GENOMIC DNA]</scope>
    <source>
        <strain evidence="3">sbr112.9</strain>
    </source>
</reference>
<evidence type="ECO:0000313" key="2">
    <source>
        <dbReference type="EMBL" id="POM67155.1"/>
    </source>
</evidence>
<dbReference type="EMBL" id="NCKW01009467">
    <property type="protein sequence ID" value="POM67155.1"/>
    <property type="molecule type" value="Genomic_DNA"/>
</dbReference>
<dbReference type="OrthoDB" id="128529at2759"/>
<dbReference type="Proteomes" id="UP000237271">
    <property type="component" value="Unassembled WGS sequence"/>
</dbReference>
<organism evidence="2 3">
    <name type="scientific">Phytophthora palmivora</name>
    <dbReference type="NCBI Taxonomy" id="4796"/>
    <lineage>
        <taxon>Eukaryota</taxon>
        <taxon>Sar</taxon>
        <taxon>Stramenopiles</taxon>
        <taxon>Oomycota</taxon>
        <taxon>Peronosporomycetes</taxon>
        <taxon>Peronosporales</taxon>
        <taxon>Peronosporaceae</taxon>
        <taxon>Phytophthora</taxon>
    </lineage>
</organism>
<keyword evidence="3" id="KW-1185">Reference proteome</keyword>
<proteinExistence type="predicted"/>
<comment type="caution">
    <text evidence="2">The sequence shown here is derived from an EMBL/GenBank/DDBJ whole genome shotgun (WGS) entry which is preliminary data.</text>
</comment>
<accession>A0A2P4XNK8</accession>
<gene>
    <name evidence="2" type="ORF">PHPALM_16882</name>
</gene>
<feature type="compositionally biased region" description="Polar residues" evidence="1">
    <location>
        <begin position="101"/>
        <end position="112"/>
    </location>
</feature>
<sequence length="264" mass="28150">MPSYRVAAGRLLVVGQSSKCNDGEQCSEHNNSSAAPPAGKAPLVPIPKYSGTNQAIATPDAVASCIVTAFCPAGSNLQSAPRVSSLLASVRRSPRLAQELSTAAPTALSLSTRGAPGPVATSPSPGTATVSPSSSAQLPSTTQTTTQPVATTTDLWRYQLVIRPIIKKPHAQQERSCEQLDDVVFNGATFGDIITKIWEHLSSRMKARAVKTNGVRTTQIPTKEQGPKMMRFKHNRHLVDSAKSEAAWDKWLQAMRGETVLLLV</sequence>
<name>A0A2P4XNK8_9STRA</name>
<protein>
    <submittedName>
        <fullName evidence="2">Uncharacterized protein</fullName>
    </submittedName>
</protein>
<dbReference type="AlphaFoldDB" id="A0A2P4XNK8"/>
<feature type="region of interest" description="Disordered" evidence="1">
    <location>
        <begin position="101"/>
        <end position="149"/>
    </location>
</feature>
<feature type="compositionally biased region" description="Low complexity" evidence="1">
    <location>
        <begin position="129"/>
        <end position="149"/>
    </location>
</feature>
<evidence type="ECO:0000256" key="1">
    <source>
        <dbReference type="SAM" id="MobiDB-lite"/>
    </source>
</evidence>